<accession>E3NLG5</accession>
<gene>
    <name evidence="2" type="ORF">CRE_19554</name>
</gene>
<dbReference type="eggNOG" id="ENOG502QRBM">
    <property type="taxonomic scope" value="Eukaryota"/>
</dbReference>
<dbReference type="Proteomes" id="UP000008281">
    <property type="component" value="Unassembled WGS sequence"/>
</dbReference>
<dbReference type="EMBL" id="DS268890">
    <property type="protein sequence ID" value="EFP04692.1"/>
    <property type="molecule type" value="Genomic_DNA"/>
</dbReference>
<evidence type="ECO:0000313" key="3">
    <source>
        <dbReference type="Proteomes" id="UP000008281"/>
    </source>
</evidence>
<feature type="compositionally biased region" description="Basic and acidic residues" evidence="1">
    <location>
        <begin position="128"/>
        <end position="148"/>
    </location>
</feature>
<feature type="region of interest" description="Disordered" evidence="1">
    <location>
        <begin position="128"/>
        <end position="189"/>
    </location>
</feature>
<feature type="non-terminal residue" evidence="2">
    <location>
        <position position="577"/>
    </location>
</feature>
<reference evidence="2" key="1">
    <citation type="submission" date="2007-07" db="EMBL/GenBank/DDBJ databases">
        <title>PCAP assembly of the Caenorhabditis remanei genome.</title>
        <authorList>
            <consortium name="The Caenorhabditis remanei Sequencing Consortium"/>
            <person name="Wilson R.K."/>
        </authorList>
    </citation>
    <scope>NUCLEOTIDE SEQUENCE [LARGE SCALE GENOMIC DNA]</scope>
    <source>
        <strain evidence="2">PB4641</strain>
    </source>
</reference>
<organism evidence="3">
    <name type="scientific">Caenorhabditis remanei</name>
    <name type="common">Caenorhabditis vulgaris</name>
    <dbReference type="NCBI Taxonomy" id="31234"/>
    <lineage>
        <taxon>Eukaryota</taxon>
        <taxon>Metazoa</taxon>
        <taxon>Ecdysozoa</taxon>
        <taxon>Nematoda</taxon>
        <taxon>Chromadorea</taxon>
        <taxon>Rhabditida</taxon>
        <taxon>Rhabditina</taxon>
        <taxon>Rhabditomorpha</taxon>
        <taxon>Rhabditoidea</taxon>
        <taxon>Rhabditidae</taxon>
        <taxon>Peloderinae</taxon>
        <taxon>Caenorhabditis</taxon>
    </lineage>
</organism>
<dbReference type="PANTHER" id="PTHR31424:SF4">
    <property type="entry name" value="AUTOPHAGY-RELATED PROTEIN 14-RELATED"/>
    <property type="match status" value="1"/>
</dbReference>
<dbReference type="InParanoid" id="E3NLG5"/>
<dbReference type="InterPro" id="IPR009689">
    <property type="entry name" value="DUF1280"/>
</dbReference>
<dbReference type="HOGENOM" id="CLU_015719_1_0_1"/>
<evidence type="ECO:0000256" key="1">
    <source>
        <dbReference type="SAM" id="MobiDB-lite"/>
    </source>
</evidence>
<name>E3NLG5_CAERE</name>
<feature type="compositionally biased region" description="Polar residues" evidence="1">
    <location>
        <begin position="175"/>
        <end position="184"/>
    </location>
</feature>
<proteinExistence type="predicted"/>
<dbReference type="Pfam" id="PF06918">
    <property type="entry name" value="DUF1280"/>
    <property type="match status" value="1"/>
</dbReference>
<evidence type="ECO:0000313" key="2">
    <source>
        <dbReference type="EMBL" id="EFP04692.1"/>
    </source>
</evidence>
<dbReference type="PANTHER" id="PTHR31424">
    <property type="entry name" value="PROTEIN CBG23806"/>
    <property type="match status" value="1"/>
</dbReference>
<keyword evidence="3" id="KW-1185">Reference proteome</keyword>
<protein>
    <submittedName>
        <fullName evidence="2">Uncharacterized protein</fullName>
    </submittedName>
</protein>
<sequence>MPLDGVIVEIEERKRDDFLLRARIAELEAQLRLETSENLRKSAQETVLKRQIEREQDGHRKVVQHLERERARWERKTQFQETYNRNVELEEEMKKNEKEKQKLVKEVEKLETGKRGRELFLENDVKSMKRARHEESDKISEMKKELKGTKKWGGQQKPYSSLSSREAQKNRNSRKSQVNNQNLKRVTKDKILGDSSSEMYFQDVYKAMGKMGKMKTRLEDGEAYALYHKVGLSRAGYEEVRTILDERHVPNPFPSLRSIRQEENLHASRNLFRVERIQKCEGGKTKDVVVVQLVDLEKFLFEKLEHLAQNDKLIFDESTGNSIWMCISGDKGGGEFKLCATVGNVVAPNSAYHIIPLGMFTDDEKVEAIKEYLADIIEQLNNLTELKLNIGGVISSYPVDQYLGGDLKYQYQMIGHKGAAAKKSCMHCFSDGRVKIGSYERGRCLKARTEADYLLDSANEKNSNSVIPGSAFVFNNVRLANVVPPSLHILMGVAHRYGFKFLLDLAMDIDNKSNTKIDKSKKKAMRNAKGDMNVKEKEYNGLKQHLDSFEVVLQVMSRFKTSTIIPAQSHTSPCSAE</sequence>
<dbReference type="AlphaFoldDB" id="E3NLG5"/>